<feature type="region of interest" description="Disordered" evidence="8">
    <location>
        <begin position="1235"/>
        <end position="1255"/>
    </location>
</feature>
<keyword evidence="4" id="KW-0472">Membrane</keyword>
<keyword evidence="6" id="KW-0675">Receptor</keyword>
<dbReference type="Gene3D" id="2.60.40.10">
    <property type="entry name" value="Immunoglobulins"/>
    <property type="match status" value="4"/>
</dbReference>
<evidence type="ECO:0000259" key="10">
    <source>
        <dbReference type="PROSITE" id="PS50853"/>
    </source>
</evidence>
<evidence type="ECO:0000256" key="4">
    <source>
        <dbReference type="ARBA" id="ARBA00023136"/>
    </source>
</evidence>
<evidence type="ECO:0000313" key="11">
    <source>
        <dbReference type="EMBL" id="CAL1531415.1"/>
    </source>
</evidence>
<protein>
    <recommendedName>
        <fullName evidence="10">Fibronectin type-III domain-containing protein</fullName>
    </recommendedName>
</protein>
<dbReference type="SUPFAM" id="SSF49265">
    <property type="entry name" value="Fibronectin type III"/>
    <property type="match status" value="2"/>
</dbReference>
<dbReference type="InterPro" id="IPR003961">
    <property type="entry name" value="FN3_dom"/>
</dbReference>
<dbReference type="InterPro" id="IPR036116">
    <property type="entry name" value="FN3_sf"/>
</dbReference>
<evidence type="ECO:0000256" key="8">
    <source>
        <dbReference type="SAM" id="MobiDB-lite"/>
    </source>
</evidence>
<name>A0AAV2HDN6_LYMST</name>
<evidence type="ECO:0000256" key="7">
    <source>
        <dbReference type="ARBA" id="ARBA00023180"/>
    </source>
</evidence>
<sequence>MTSVQMTTLFLLLALSPVTGFSLRSLLEEVKGKIIGREFVYVGDELQLTCVLDSNEFTARNITFTVYYPFEIYDTRKCINQEHVHVINDSTAVLSVPNISRAGRVEYSCSVGSECINNIPSSDEWVDSLDISIQYRPQNITNFTCVVFDFDENMNCTWQHPVPYNVNLNNTYVSLVYTTDAQHFNHCPQLNFNGCFWDRLTGGYKYIMEVNVTVKNTKDTASQIFIVTPSQNAKPAPVTDLFITNTTNKNEFLLSWNQKRYWRLIFQVFHKCPEDADFKMIANNITATNLTYELRPNTMHTFYVQCYPGNEYSGYWSDKTFYSYLTPEQPPSLGPETTNGSYSDLIVSCVDDNDRRKVMVFWKNVKEMARNGVITSYSVQFEGNVLKNVAKDSHSATVEVPCYNKQPVDLEIAAVNSAGESTIPSVVRLAPLSFQVPSKVKESFAIEWNGTNAKAFWNGSDHNMNTSYTVFWCIEDIESPCKGPIDWSHVPESQSYLDIPELPSKATDYHFGLAVRDGENASGIQWTDCWFNPHPSSLPSPKILNIQPDTESAIVVWQKIPCTKKSQLLLTGYRVLWCQQQKCNDSSSIQNVDLAASSSSFKVSRLEANTIYKVTVLSKVHDQLGQELLWKEVTPKSLQSKTPEIVGSIVATGLLISVFVFVIFVRKCLISRKRAKDLRNEETSYVSPRVEDMNLASPDVLIPENPPVPMDQTNNRSIAESPSAVLNTVSDSSFSDSGRGSDSKSRLIKKPKKSQAAKSPKPNKPNSKKYKSVPLRPMSPEPIPTTPEVATVMPEEQETSLQDGSDLFLSSDTDHQGLSELHGTSLASHSTDRSREPMPSYVRMTADSSSRGEENSSNRQALTRLDEGSANVKNRNVTPVVINVLLEEKKANEREASHLESVQEYMTIGEGDSLEDLIHTGPAVVGQNPGLLLSQAETNPPKVLIETGDQTPPNGSSSLPHLDSGTSLHQSMSKSSQVSLQSFPDDLIDGAILPLYSTSEHTIPKRLADDTGDITDWPVLDPTPFDRIPDENTIPKELVLYNSEHLTIQSDINELENNFTADIRHDSRSDNLNTMSELSSTDYISHTDPSALHFLSHPFPPASDYVSHPVPSSKKLSNPVISSNIMSHLVPPSADYVTHPVPPSSDYVTHPVPPSSDYVSHPVPPSSDYVSHPVPPSSDYVSHPVRPSSDNVSHPFPSSLDYVSHPVPPSSDYVSHPVLPSSDYVTHPIPSSSDYVSHSVPSSSDYVSHPVPPSSDNVSHTFPHHQIMCHTQFPHHQIMCHTQFPHHQIMFHTQYPHHQIMCHTQFPHHQIMYYTQFPHHQIM</sequence>
<comment type="subcellular location">
    <subcellularLocation>
        <location evidence="1">Membrane</location>
        <topology evidence="1">Single-pass type I membrane protein</topology>
    </subcellularLocation>
</comment>
<feature type="compositionally biased region" description="Polar residues" evidence="8">
    <location>
        <begin position="799"/>
        <end position="811"/>
    </location>
</feature>
<evidence type="ECO:0000256" key="2">
    <source>
        <dbReference type="ARBA" id="ARBA00022692"/>
    </source>
</evidence>
<feature type="region of interest" description="Disordered" evidence="8">
    <location>
        <begin position="1147"/>
        <end position="1197"/>
    </location>
</feature>
<dbReference type="PANTHER" id="PTHR23037">
    <property type="entry name" value="CYTOKINE RECEPTOR"/>
    <property type="match status" value="1"/>
</dbReference>
<keyword evidence="9" id="KW-0732">Signal</keyword>
<gene>
    <name evidence="11" type="ORF">GSLYS_00005510001</name>
</gene>
<comment type="caution">
    <text evidence="11">The sequence shown here is derived from an EMBL/GenBank/DDBJ whole genome shotgun (WGS) entry which is preliminary data.</text>
</comment>
<dbReference type="InterPro" id="IPR032059">
    <property type="entry name" value="Mucin-like"/>
</dbReference>
<feature type="signal peptide" evidence="9">
    <location>
        <begin position="1"/>
        <end position="20"/>
    </location>
</feature>
<evidence type="ECO:0000256" key="9">
    <source>
        <dbReference type="SAM" id="SignalP"/>
    </source>
</evidence>
<feature type="compositionally biased region" description="Polar residues" evidence="8">
    <location>
        <begin position="948"/>
        <end position="959"/>
    </location>
</feature>
<feature type="region of interest" description="Disordered" evidence="8">
    <location>
        <begin position="696"/>
        <end position="715"/>
    </location>
</feature>
<keyword evidence="12" id="KW-1185">Reference proteome</keyword>
<dbReference type="PROSITE" id="PS50853">
    <property type="entry name" value="FN3"/>
    <property type="match status" value="1"/>
</dbReference>
<dbReference type="Proteomes" id="UP001497497">
    <property type="component" value="Unassembled WGS sequence"/>
</dbReference>
<feature type="region of interest" description="Disordered" evidence="8">
    <location>
        <begin position="728"/>
        <end position="867"/>
    </location>
</feature>
<dbReference type="Pfam" id="PF16058">
    <property type="entry name" value="Mucin-like"/>
    <property type="match status" value="1"/>
</dbReference>
<dbReference type="SMART" id="SM00060">
    <property type="entry name" value="FN3"/>
    <property type="match status" value="3"/>
</dbReference>
<keyword evidence="2" id="KW-0812">Transmembrane</keyword>
<dbReference type="PANTHER" id="PTHR23037:SF35">
    <property type="entry name" value="FIBRONECTIN TYPE-III DOMAIN-CONTAINING PROTEIN"/>
    <property type="match status" value="1"/>
</dbReference>
<reference evidence="11 12" key="1">
    <citation type="submission" date="2024-04" db="EMBL/GenBank/DDBJ databases">
        <authorList>
            <consortium name="Genoscope - CEA"/>
            <person name="William W."/>
        </authorList>
    </citation>
    <scope>NUCLEOTIDE SEQUENCE [LARGE SCALE GENOMIC DNA]</scope>
</reference>
<feature type="compositionally biased region" description="Low complexity" evidence="8">
    <location>
        <begin position="1235"/>
        <end position="1249"/>
    </location>
</feature>
<evidence type="ECO:0000313" key="12">
    <source>
        <dbReference type="Proteomes" id="UP001497497"/>
    </source>
</evidence>
<evidence type="ECO:0000256" key="6">
    <source>
        <dbReference type="ARBA" id="ARBA00023170"/>
    </source>
</evidence>
<proteinExistence type="predicted"/>
<evidence type="ECO:0000256" key="1">
    <source>
        <dbReference type="ARBA" id="ARBA00004479"/>
    </source>
</evidence>
<feature type="chain" id="PRO_5043393650" description="Fibronectin type-III domain-containing protein" evidence="9">
    <location>
        <begin position="21"/>
        <end position="1323"/>
    </location>
</feature>
<dbReference type="EMBL" id="CAXITT010000088">
    <property type="protein sequence ID" value="CAL1531415.1"/>
    <property type="molecule type" value="Genomic_DNA"/>
</dbReference>
<accession>A0AAV2HDN6</accession>
<dbReference type="GO" id="GO:0009897">
    <property type="term" value="C:external side of plasma membrane"/>
    <property type="evidence" value="ECO:0007669"/>
    <property type="project" value="TreeGrafter"/>
</dbReference>
<feature type="domain" description="Fibronectin type-III" evidence="10">
    <location>
        <begin position="535"/>
        <end position="638"/>
    </location>
</feature>
<keyword evidence="5" id="KW-1015">Disulfide bond</keyword>
<evidence type="ECO:0000256" key="3">
    <source>
        <dbReference type="ARBA" id="ARBA00022989"/>
    </source>
</evidence>
<dbReference type="GO" id="GO:0004896">
    <property type="term" value="F:cytokine receptor activity"/>
    <property type="evidence" value="ECO:0007669"/>
    <property type="project" value="TreeGrafter"/>
</dbReference>
<organism evidence="11 12">
    <name type="scientific">Lymnaea stagnalis</name>
    <name type="common">Great pond snail</name>
    <name type="synonym">Helix stagnalis</name>
    <dbReference type="NCBI Taxonomy" id="6523"/>
    <lineage>
        <taxon>Eukaryota</taxon>
        <taxon>Metazoa</taxon>
        <taxon>Spiralia</taxon>
        <taxon>Lophotrochozoa</taxon>
        <taxon>Mollusca</taxon>
        <taxon>Gastropoda</taxon>
        <taxon>Heterobranchia</taxon>
        <taxon>Euthyneura</taxon>
        <taxon>Panpulmonata</taxon>
        <taxon>Hygrophila</taxon>
        <taxon>Lymnaeoidea</taxon>
        <taxon>Lymnaeidae</taxon>
        <taxon>Lymnaea</taxon>
    </lineage>
</organism>
<evidence type="ECO:0000256" key="5">
    <source>
        <dbReference type="ARBA" id="ARBA00023157"/>
    </source>
</evidence>
<feature type="compositionally biased region" description="Basic residues" evidence="8">
    <location>
        <begin position="746"/>
        <end position="755"/>
    </location>
</feature>
<keyword evidence="7" id="KW-0325">Glycoprotein</keyword>
<keyword evidence="3" id="KW-1133">Transmembrane helix</keyword>
<dbReference type="InterPro" id="IPR013783">
    <property type="entry name" value="Ig-like_fold"/>
</dbReference>
<feature type="region of interest" description="Disordered" evidence="8">
    <location>
        <begin position="947"/>
        <end position="975"/>
    </location>
</feature>